<dbReference type="GO" id="GO:0005509">
    <property type="term" value="F:calcium ion binding"/>
    <property type="evidence" value="ECO:0007669"/>
    <property type="project" value="TreeGrafter"/>
</dbReference>
<evidence type="ECO:0000256" key="3">
    <source>
        <dbReference type="PIRSR" id="PIRSR605511-2"/>
    </source>
</evidence>
<dbReference type="PANTHER" id="PTHR10907:SF47">
    <property type="entry name" value="REGUCALCIN"/>
    <property type="match status" value="1"/>
</dbReference>
<feature type="binding site" evidence="3">
    <location>
        <position position="98"/>
    </location>
    <ligand>
        <name>substrate</name>
    </ligand>
</feature>
<dbReference type="GO" id="GO:0004341">
    <property type="term" value="F:gluconolactonase activity"/>
    <property type="evidence" value="ECO:0007669"/>
    <property type="project" value="TreeGrafter"/>
</dbReference>
<evidence type="ECO:0000313" key="6">
    <source>
        <dbReference type="Proteomes" id="UP000001353"/>
    </source>
</evidence>
<dbReference type="AlphaFoldDB" id="F7ZG27"/>
<proteinExistence type="inferred from homology"/>
<evidence type="ECO:0000313" key="5">
    <source>
        <dbReference type="EMBL" id="AEI93567.1"/>
    </source>
</evidence>
<dbReference type="InterPro" id="IPR005511">
    <property type="entry name" value="SMP-30"/>
</dbReference>
<feature type="binding site" evidence="3">
    <location>
        <position position="15"/>
    </location>
    <ligand>
        <name>a divalent metal cation</name>
        <dbReference type="ChEBI" id="CHEBI:60240"/>
    </ligand>
</feature>
<feature type="domain" description="SMP-30/Gluconolactonase/LRE-like region" evidence="4">
    <location>
        <begin position="13"/>
        <end position="251"/>
    </location>
</feature>
<organism evidence="5 6">
    <name type="scientific">Roseobacter litoralis (strain ATCC 49566 / DSM 6996 / JCM 21268 / NBRC 15278 / OCh 149)</name>
    <dbReference type="NCBI Taxonomy" id="391595"/>
    <lineage>
        <taxon>Bacteria</taxon>
        <taxon>Pseudomonadati</taxon>
        <taxon>Pseudomonadota</taxon>
        <taxon>Alphaproteobacteria</taxon>
        <taxon>Rhodobacterales</taxon>
        <taxon>Roseobacteraceae</taxon>
        <taxon>Roseobacter</taxon>
    </lineage>
</organism>
<feature type="binding site" evidence="3">
    <location>
        <position position="96"/>
    </location>
    <ligand>
        <name>substrate</name>
    </ligand>
</feature>
<evidence type="ECO:0000256" key="1">
    <source>
        <dbReference type="ARBA" id="ARBA00008853"/>
    </source>
</evidence>
<dbReference type="RefSeq" id="WP_013961501.1">
    <property type="nucleotide sequence ID" value="NC_015730.1"/>
</dbReference>
<protein>
    <submittedName>
        <fullName evidence="5">Gluconolactonase</fullName>
    </submittedName>
</protein>
<feature type="binding site" evidence="3">
    <location>
        <position position="116"/>
    </location>
    <ligand>
        <name>substrate</name>
    </ligand>
</feature>
<feature type="active site" description="Proton donor/acceptor" evidence="2">
    <location>
        <position position="193"/>
    </location>
</feature>
<keyword evidence="3" id="KW-0862">Zinc</keyword>
<feature type="binding site" evidence="3">
    <location>
        <position position="143"/>
    </location>
    <ligand>
        <name>a divalent metal cation</name>
        <dbReference type="ChEBI" id="CHEBI:60240"/>
    </ligand>
</feature>
<dbReference type="Proteomes" id="UP000001353">
    <property type="component" value="Chromosome"/>
</dbReference>
<dbReference type="SUPFAM" id="SSF63829">
    <property type="entry name" value="Calcium-dependent phosphotriesterase"/>
    <property type="match status" value="1"/>
</dbReference>
<dbReference type="HOGENOM" id="CLU_036110_3_1_5"/>
<dbReference type="PRINTS" id="PR01790">
    <property type="entry name" value="SMP30FAMILY"/>
</dbReference>
<evidence type="ECO:0000259" key="4">
    <source>
        <dbReference type="Pfam" id="PF08450"/>
    </source>
</evidence>
<reference evidence="5 6" key="1">
    <citation type="journal article" date="2011" name="BMC Genomics">
        <title>Comparative genome analysis and genome-guided physiological analysis of Roseobacter litoralis.</title>
        <authorList>
            <person name="Kalhoefer D."/>
            <person name="Thole S."/>
            <person name="Voget S."/>
            <person name="Lehmann R."/>
            <person name="Liesegang H."/>
            <person name="Wollher A."/>
            <person name="Daniel R."/>
            <person name="Simon M."/>
            <person name="Brinkhoff T."/>
        </authorList>
    </citation>
    <scope>NUCLEOTIDE SEQUENCE [LARGE SCALE GENOMIC DNA]</scope>
    <source>
        <strain evidence="6">ATCC 49566 / DSM 6996 / JCM 21268 / NBRC 15278 / OCh 149</strain>
    </source>
</reference>
<accession>F7ZG27</accession>
<dbReference type="Gene3D" id="2.120.10.30">
    <property type="entry name" value="TolB, C-terminal domain"/>
    <property type="match status" value="1"/>
</dbReference>
<dbReference type="GO" id="GO:0019853">
    <property type="term" value="P:L-ascorbic acid biosynthetic process"/>
    <property type="evidence" value="ECO:0007669"/>
    <property type="project" value="TreeGrafter"/>
</dbReference>
<evidence type="ECO:0000256" key="2">
    <source>
        <dbReference type="PIRSR" id="PIRSR605511-1"/>
    </source>
</evidence>
<dbReference type="EMBL" id="CP002623">
    <property type="protein sequence ID" value="AEI93567.1"/>
    <property type="molecule type" value="Genomic_DNA"/>
</dbReference>
<keyword evidence="3" id="KW-0479">Metal-binding</keyword>
<keyword evidence="6" id="KW-1185">Reference proteome</keyword>
<dbReference type="STRING" id="391595.RLO149_c015720"/>
<dbReference type="InterPro" id="IPR013658">
    <property type="entry name" value="SGL"/>
</dbReference>
<dbReference type="InterPro" id="IPR011042">
    <property type="entry name" value="6-blade_b-propeller_TolB-like"/>
</dbReference>
<dbReference type="eggNOG" id="COG3386">
    <property type="taxonomic scope" value="Bacteria"/>
</dbReference>
<dbReference type="Pfam" id="PF08450">
    <property type="entry name" value="SGL"/>
    <property type="match status" value="1"/>
</dbReference>
<gene>
    <name evidence="5" type="ordered locus">RLO149_c015720</name>
</gene>
<comment type="cofactor">
    <cofactor evidence="3">
        <name>Zn(2+)</name>
        <dbReference type="ChEBI" id="CHEBI:29105"/>
    </cofactor>
    <text evidence="3">Binds 1 divalent metal cation per subunit.</text>
</comment>
<dbReference type="PANTHER" id="PTHR10907">
    <property type="entry name" value="REGUCALCIN"/>
    <property type="match status" value="1"/>
</dbReference>
<dbReference type="KEGG" id="rli:RLO149_c015720"/>
<name>F7ZG27_ROSLO</name>
<feature type="binding site" evidence="3">
    <location>
        <position position="193"/>
    </location>
    <ligand>
        <name>a divalent metal cation</name>
        <dbReference type="ChEBI" id="CHEBI:60240"/>
    </ligand>
</feature>
<sequence length="286" mass="31584">MTAQVHDARVCTLGEGALWHPQRRQLFWFDILENALLSRDETGLRHWLFDETVSAAGWVDDKTLLVASATGLWQFDLRTQQRRLIAPLEQDRTETRPNDGRADPWGGFWISTMGRDAQYEAGAIYRYFKGSLRRLFGQITIPNAICFAPDKSCAYFTDTATQKVMRTQLDSDGWPQGEVSVFLDLTQDGLNPDGAQMDAAGRIWIAMWGAGKVMCFNAQGQLERSISLPAQNVTCPAFGGDNMDTLFVTSSANGLPETSDGKSTQHGMTFAINGVGAGLPEPQVIL</sequence>
<dbReference type="OrthoDB" id="2633250at2"/>
<comment type="similarity">
    <text evidence="1">Belongs to the SMP-30/CGR1 family.</text>
</comment>